<feature type="non-terminal residue" evidence="9">
    <location>
        <position position="381"/>
    </location>
</feature>
<evidence type="ECO:0000256" key="1">
    <source>
        <dbReference type="ARBA" id="ARBA00022574"/>
    </source>
</evidence>
<evidence type="ECO:0000256" key="7">
    <source>
        <dbReference type="PROSITE-ProRule" id="PRU00221"/>
    </source>
</evidence>
<reference evidence="9" key="2">
    <citation type="submission" date="2023-05" db="EMBL/GenBank/DDBJ databases">
        <authorList>
            <consortium name="Lawrence Berkeley National Laboratory"/>
            <person name="Steindorff A."/>
            <person name="Hensen N."/>
            <person name="Bonometti L."/>
            <person name="Westerberg I."/>
            <person name="Brannstrom I.O."/>
            <person name="Guillou S."/>
            <person name="Cros-Aarteil S."/>
            <person name="Calhoun S."/>
            <person name="Haridas S."/>
            <person name="Kuo A."/>
            <person name="Mondo S."/>
            <person name="Pangilinan J."/>
            <person name="Riley R."/>
            <person name="Labutti K."/>
            <person name="Andreopoulos B."/>
            <person name="Lipzen A."/>
            <person name="Chen C."/>
            <person name="Yanf M."/>
            <person name="Daum C."/>
            <person name="Ng V."/>
            <person name="Clum A."/>
            <person name="Ohm R."/>
            <person name="Martin F."/>
            <person name="Silar P."/>
            <person name="Natvig D."/>
            <person name="Lalanne C."/>
            <person name="Gautier V."/>
            <person name="Ament-Velasquez S.L."/>
            <person name="Kruys A."/>
            <person name="Hutchinson M.I."/>
            <person name="Powell A.J."/>
            <person name="Barry K."/>
            <person name="Miller A.N."/>
            <person name="Grigoriev I.V."/>
            <person name="Debuchy R."/>
            <person name="Gladieux P."/>
            <person name="Thoren M.H."/>
            <person name="Johannesson H."/>
        </authorList>
    </citation>
    <scope>NUCLEOTIDE SEQUENCE</scope>
    <source>
        <strain evidence="9">CBS 103.79</strain>
    </source>
</reference>
<dbReference type="GO" id="GO:0005634">
    <property type="term" value="C:nucleus"/>
    <property type="evidence" value="ECO:0007669"/>
    <property type="project" value="TreeGrafter"/>
</dbReference>
<comment type="caution">
    <text evidence="9">The sequence shown here is derived from an EMBL/GenBank/DDBJ whole genome shotgun (WGS) entry which is preliminary data.</text>
</comment>
<dbReference type="PROSITE" id="PS50082">
    <property type="entry name" value="WD_REPEATS_2"/>
    <property type="match status" value="2"/>
</dbReference>
<sequence>MFPYEPSNATHEETVVSEFVVANFKPPPASSAPSSSASTTVDGDFGGGGPFDVPQPPRLDGNEKEKACPYCYLVLPAKTFSTQKRAKRWERHLLEDLQPAWQTHLSQPHYRSWHCSLHPKDGSSDAADGEPITFDTFLKFKSHLKIFHPDLDESSADDSFRHGHQLAALPQWCFVCFEALPQSAILLQHMVKHFKSMSLLALPWRDDITDEEAMASVKVVSSGATNDNDDALATKLAGVGFWDWEETDEAVTEPTRKPETQEAVARLRLSAKRQQRRSLVQDRWAEAEKLEVQVMESRKAKLGADHPDTLAMAFSPDSNTVASASGDKTVRLWDAATGARRETLEGHGDWVNAVAFSPDGTTLASASHDKTIRLWDAATGV</sequence>
<evidence type="ECO:0000256" key="6">
    <source>
        <dbReference type="ARBA" id="ARBA00043913"/>
    </source>
</evidence>
<organism evidence="9 10">
    <name type="scientific">Staphylotrichum tortipilum</name>
    <dbReference type="NCBI Taxonomy" id="2831512"/>
    <lineage>
        <taxon>Eukaryota</taxon>
        <taxon>Fungi</taxon>
        <taxon>Dikarya</taxon>
        <taxon>Ascomycota</taxon>
        <taxon>Pezizomycotina</taxon>
        <taxon>Sordariomycetes</taxon>
        <taxon>Sordariomycetidae</taxon>
        <taxon>Sordariales</taxon>
        <taxon>Chaetomiaceae</taxon>
        <taxon>Staphylotrichum</taxon>
    </lineage>
</organism>
<keyword evidence="10" id="KW-1185">Reference proteome</keyword>
<evidence type="ECO:0000256" key="8">
    <source>
        <dbReference type="SAM" id="MobiDB-lite"/>
    </source>
</evidence>
<feature type="repeat" description="WD" evidence="7">
    <location>
        <begin position="344"/>
        <end position="381"/>
    </location>
</feature>
<dbReference type="SUPFAM" id="SSF50978">
    <property type="entry name" value="WD40 repeat-like"/>
    <property type="match status" value="1"/>
</dbReference>
<evidence type="ECO:0000256" key="5">
    <source>
        <dbReference type="ARBA" id="ARBA00039789"/>
    </source>
</evidence>
<reference evidence="9" key="1">
    <citation type="journal article" date="2023" name="Mol. Phylogenet. Evol.">
        <title>Genome-scale phylogeny and comparative genomics of the fungal order Sordariales.</title>
        <authorList>
            <person name="Hensen N."/>
            <person name="Bonometti L."/>
            <person name="Westerberg I."/>
            <person name="Brannstrom I.O."/>
            <person name="Guillou S."/>
            <person name="Cros-Aarteil S."/>
            <person name="Calhoun S."/>
            <person name="Haridas S."/>
            <person name="Kuo A."/>
            <person name="Mondo S."/>
            <person name="Pangilinan J."/>
            <person name="Riley R."/>
            <person name="LaButti K."/>
            <person name="Andreopoulos B."/>
            <person name="Lipzen A."/>
            <person name="Chen C."/>
            <person name="Yan M."/>
            <person name="Daum C."/>
            <person name="Ng V."/>
            <person name="Clum A."/>
            <person name="Steindorff A."/>
            <person name="Ohm R.A."/>
            <person name="Martin F."/>
            <person name="Silar P."/>
            <person name="Natvig D.O."/>
            <person name="Lalanne C."/>
            <person name="Gautier V."/>
            <person name="Ament-Velasquez S.L."/>
            <person name="Kruys A."/>
            <person name="Hutchinson M.I."/>
            <person name="Powell A.J."/>
            <person name="Barry K."/>
            <person name="Miller A.N."/>
            <person name="Grigoriev I.V."/>
            <person name="Debuchy R."/>
            <person name="Gladieux P."/>
            <person name="Hiltunen Thoren M."/>
            <person name="Johannesson H."/>
        </authorList>
    </citation>
    <scope>NUCLEOTIDE SEQUENCE</scope>
    <source>
        <strain evidence="9">CBS 103.79</strain>
    </source>
</reference>
<dbReference type="InterPro" id="IPR001680">
    <property type="entry name" value="WD40_rpt"/>
</dbReference>
<dbReference type="PROSITE" id="PS00678">
    <property type="entry name" value="WD_REPEATS_1"/>
    <property type="match status" value="2"/>
</dbReference>
<keyword evidence="3" id="KW-0175">Coiled coil</keyword>
<dbReference type="EMBL" id="MU856383">
    <property type="protein sequence ID" value="KAK3896818.1"/>
    <property type="molecule type" value="Genomic_DNA"/>
</dbReference>
<dbReference type="AlphaFoldDB" id="A0AAN6MB91"/>
<evidence type="ECO:0000256" key="4">
    <source>
        <dbReference type="ARBA" id="ARBA00038415"/>
    </source>
</evidence>
<dbReference type="InterPro" id="IPR036322">
    <property type="entry name" value="WD40_repeat_dom_sf"/>
</dbReference>
<proteinExistence type="inferred from homology"/>
<gene>
    <name evidence="9" type="ORF">C8A05DRAFT_39630</name>
</gene>
<accession>A0AAN6MB91</accession>
<keyword evidence="1 7" id="KW-0853">WD repeat</keyword>
<dbReference type="PANTHER" id="PTHR22847:SF637">
    <property type="entry name" value="WD REPEAT DOMAIN 5B"/>
    <property type="match status" value="1"/>
</dbReference>
<dbReference type="InterPro" id="IPR019775">
    <property type="entry name" value="WD40_repeat_CS"/>
</dbReference>
<feature type="region of interest" description="Disordered" evidence="8">
    <location>
        <begin position="26"/>
        <end position="56"/>
    </location>
</feature>
<protein>
    <recommendedName>
        <fullName evidence="5">Mitochondrial division protein 1</fullName>
    </recommendedName>
</protein>
<dbReference type="Gene3D" id="2.130.10.10">
    <property type="entry name" value="YVTN repeat-like/Quinoprotein amine dehydrogenase"/>
    <property type="match status" value="1"/>
</dbReference>
<feature type="compositionally biased region" description="Low complexity" evidence="8">
    <location>
        <begin position="31"/>
        <end position="43"/>
    </location>
</feature>
<dbReference type="Pfam" id="PF00400">
    <property type="entry name" value="WD40"/>
    <property type="match status" value="2"/>
</dbReference>
<comment type="similarity">
    <text evidence="4">Belongs to the WD repeat MDV1/CAF4 family.</text>
</comment>
<name>A0AAN6MB91_9PEZI</name>
<evidence type="ECO:0000256" key="2">
    <source>
        <dbReference type="ARBA" id="ARBA00022737"/>
    </source>
</evidence>
<evidence type="ECO:0000313" key="10">
    <source>
        <dbReference type="Proteomes" id="UP001303889"/>
    </source>
</evidence>
<evidence type="ECO:0000313" key="9">
    <source>
        <dbReference type="EMBL" id="KAK3896818.1"/>
    </source>
</evidence>
<dbReference type="SMART" id="SM00320">
    <property type="entry name" value="WD40"/>
    <property type="match status" value="2"/>
</dbReference>
<comment type="function">
    <text evidence="6">Involved in mitochondrial fission. Acts as an adapter protein required to form mitochondrial fission complexes. Formation of these complexes is required to promote constriction and fission of the mitochondrial compartment at a late step in mitochondrial division.</text>
</comment>
<dbReference type="GO" id="GO:1990234">
    <property type="term" value="C:transferase complex"/>
    <property type="evidence" value="ECO:0007669"/>
    <property type="project" value="UniProtKB-ARBA"/>
</dbReference>
<dbReference type="InterPro" id="IPR015943">
    <property type="entry name" value="WD40/YVTN_repeat-like_dom_sf"/>
</dbReference>
<dbReference type="PANTHER" id="PTHR22847">
    <property type="entry name" value="WD40 REPEAT PROTEIN"/>
    <property type="match status" value="1"/>
</dbReference>
<keyword evidence="2" id="KW-0677">Repeat</keyword>
<evidence type="ECO:0000256" key="3">
    <source>
        <dbReference type="ARBA" id="ARBA00023054"/>
    </source>
</evidence>
<dbReference type="Proteomes" id="UP001303889">
    <property type="component" value="Unassembled WGS sequence"/>
</dbReference>
<feature type="repeat" description="WD" evidence="7">
    <location>
        <begin position="302"/>
        <end position="343"/>
    </location>
</feature>
<dbReference type="PROSITE" id="PS50294">
    <property type="entry name" value="WD_REPEATS_REGION"/>
    <property type="match status" value="2"/>
</dbReference>